<protein>
    <submittedName>
        <fullName evidence="2">Arc family DNA-binding protein</fullName>
    </submittedName>
</protein>
<evidence type="ECO:0000313" key="3">
    <source>
        <dbReference type="Proteomes" id="UP000502006"/>
    </source>
</evidence>
<evidence type="ECO:0000313" key="2">
    <source>
        <dbReference type="EMBL" id="QJT31046.1"/>
    </source>
</evidence>
<reference evidence="2 3" key="1">
    <citation type="submission" date="2019-03" db="EMBL/GenBank/DDBJ databases">
        <title>Novel transposon Tn6433 accelerates the dissemination of tet(E) in Aeromonas from aerobic biofilm under oxytetracycline stress.</title>
        <authorList>
            <person name="Shi Y."/>
            <person name="Tian Z."/>
            <person name="Zhang Y."/>
            <person name="Zhang H."/>
            <person name="Yang M."/>
        </authorList>
    </citation>
    <scope>NUCLEOTIDE SEQUENCE [LARGE SCALE GENOMIC DNA]</scope>
    <source>
        <strain evidence="2 3">T5-8</strain>
    </source>
</reference>
<dbReference type="AlphaFoldDB" id="A0AAE7AK67"/>
<dbReference type="InterPro" id="IPR010985">
    <property type="entry name" value="Ribbon_hlx_hlx"/>
</dbReference>
<sequence>MKVTRETKQTKFRIPEEMLTYLKEQAEKNFRSVNAELMARLVRTMEQDVNGEIQNEGKLA</sequence>
<accession>A0AAE7AK67</accession>
<gene>
    <name evidence="2" type="ORF">E4186_13280</name>
</gene>
<dbReference type="Gene3D" id="1.10.1220.10">
    <property type="entry name" value="Met repressor-like"/>
    <property type="match status" value="1"/>
</dbReference>
<keyword evidence="2" id="KW-0238">DNA-binding</keyword>
<proteinExistence type="predicted"/>
<feature type="domain" description="Arc-like DNA binding" evidence="1">
    <location>
        <begin position="5"/>
        <end position="48"/>
    </location>
</feature>
<dbReference type="InterPro" id="IPR013321">
    <property type="entry name" value="Arc_rbn_hlx_hlx"/>
</dbReference>
<dbReference type="Pfam" id="PF03869">
    <property type="entry name" value="Arc"/>
    <property type="match status" value="1"/>
</dbReference>
<name>A0AAE7AK67_AERME</name>
<dbReference type="Proteomes" id="UP000502006">
    <property type="component" value="Chromosome"/>
</dbReference>
<evidence type="ECO:0000259" key="1">
    <source>
        <dbReference type="Pfam" id="PF03869"/>
    </source>
</evidence>
<organism evidence="2 3">
    <name type="scientific">Aeromonas media</name>
    <dbReference type="NCBI Taxonomy" id="651"/>
    <lineage>
        <taxon>Bacteria</taxon>
        <taxon>Pseudomonadati</taxon>
        <taxon>Pseudomonadota</taxon>
        <taxon>Gammaproteobacteria</taxon>
        <taxon>Aeromonadales</taxon>
        <taxon>Aeromonadaceae</taxon>
        <taxon>Aeromonas</taxon>
    </lineage>
</organism>
<dbReference type="GO" id="GO:0003677">
    <property type="term" value="F:DNA binding"/>
    <property type="evidence" value="ECO:0007669"/>
    <property type="project" value="UniProtKB-KW"/>
</dbReference>
<dbReference type="GO" id="GO:0006355">
    <property type="term" value="P:regulation of DNA-templated transcription"/>
    <property type="evidence" value="ECO:0007669"/>
    <property type="project" value="InterPro"/>
</dbReference>
<dbReference type="SUPFAM" id="SSF47598">
    <property type="entry name" value="Ribbon-helix-helix"/>
    <property type="match status" value="1"/>
</dbReference>
<dbReference type="InterPro" id="IPR005569">
    <property type="entry name" value="Arc_DNA-bd_dom"/>
</dbReference>
<dbReference type="EMBL" id="CP038444">
    <property type="protein sequence ID" value="QJT31046.1"/>
    <property type="molecule type" value="Genomic_DNA"/>
</dbReference>
<dbReference type="RefSeq" id="WP_113722082.1">
    <property type="nucleotide sequence ID" value="NZ_CP038444.1"/>
</dbReference>